<accession>A0A5N5XCI3</accession>
<keyword evidence="5" id="KW-0325">Glycoprotein</keyword>
<protein>
    <recommendedName>
        <fullName evidence="10">CFEM domain-containing protein</fullName>
    </recommendedName>
</protein>
<comment type="similarity">
    <text evidence="3">Belongs to the RBT5 family.</text>
</comment>
<dbReference type="OrthoDB" id="4491970at2759"/>
<dbReference type="GO" id="GO:0098552">
    <property type="term" value="C:side of membrane"/>
    <property type="evidence" value="ECO:0007669"/>
    <property type="project" value="UniProtKB-KW"/>
</dbReference>
<dbReference type="EMBL" id="ML732175">
    <property type="protein sequence ID" value="KAB8076880.1"/>
    <property type="molecule type" value="Genomic_DNA"/>
</dbReference>
<dbReference type="GO" id="GO:0005576">
    <property type="term" value="C:extracellular region"/>
    <property type="evidence" value="ECO:0007669"/>
    <property type="project" value="UniProtKB-SubCell"/>
</dbReference>
<keyword evidence="4" id="KW-0964">Secreted</keyword>
<gene>
    <name evidence="11" type="ORF">BDV29DRAFT_154294</name>
</gene>
<dbReference type="AlphaFoldDB" id="A0A5N5XCI3"/>
<keyword evidence="6 9" id="KW-0732">Signal</keyword>
<evidence type="ECO:0000256" key="1">
    <source>
        <dbReference type="ARBA" id="ARBA00004589"/>
    </source>
</evidence>
<evidence type="ECO:0000259" key="10">
    <source>
        <dbReference type="Pfam" id="PF05730"/>
    </source>
</evidence>
<feature type="signal peptide" evidence="9">
    <location>
        <begin position="1"/>
        <end position="18"/>
    </location>
</feature>
<keyword evidence="7" id="KW-1015">Disulfide bond</keyword>
<keyword evidence="5" id="KW-0336">GPI-anchor</keyword>
<evidence type="ECO:0000256" key="7">
    <source>
        <dbReference type="ARBA" id="ARBA00023157"/>
    </source>
</evidence>
<proteinExistence type="inferred from homology"/>
<evidence type="ECO:0000256" key="9">
    <source>
        <dbReference type="SAM" id="SignalP"/>
    </source>
</evidence>
<evidence type="ECO:0000256" key="8">
    <source>
        <dbReference type="ARBA" id="ARBA00023288"/>
    </source>
</evidence>
<evidence type="ECO:0000256" key="3">
    <source>
        <dbReference type="ARBA" id="ARBA00010031"/>
    </source>
</evidence>
<feature type="chain" id="PRO_5024828206" description="CFEM domain-containing protein" evidence="9">
    <location>
        <begin position="19"/>
        <end position="77"/>
    </location>
</feature>
<evidence type="ECO:0000256" key="5">
    <source>
        <dbReference type="ARBA" id="ARBA00022622"/>
    </source>
</evidence>
<evidence type="ECO:0000313" key="11">
    <source>
        <dbReference type="EMBL" id="KAB8076880.1"/>
    </source>
</evidence>
<evidence type="ECO:0000313" key="12">
    <source>
        <dbReference type="Proteomes" id="UP000326565"/>
    </source>
</evidence>
<sequence>MKFTFTISLSALVATVIAQQPTPCLKTCIQEAGICLGINPSCFCDNQEFRKKMAKCIDGCDDETKEVTKVLDLALCG</sequence>
<evidence type="ECO:0000256" key="4">
    <source>
        <dbReference type="ARBA" id="ARBA00022525"/>
    </source>
</evidence>
<dbReference type="Pfam" id="PF05730">
    <property type="entry name" value="CFEM"/>
    <property type="match status" value="1"/>
</dbReference>
<keyword evidence="8" id="KW-0449">Lipoprotein</keyword>
<evidence type="ECO:0000256" key="2">
    <source>
        <dbReference type="ARBA" id="ARBA00004613"/>
    </source>
</evidence>
<feature type="domain" description="CFEM" evidence="10">
    <location>
        <begin position="19"/>
        <end position="76"/>
    </location>
</feature>
<reference evidence="11 12" key="1">
    <citation type="submission" date="2019-04" db="EMBL/GenBank/DDBJ databases">
        <title>Friends and foes A comparative genomics study of 23 Aspergillus species from section Flavi.</title>
        <authorList>
            <consortium name="DOE Joint Genome Institute"/>
            <person name="Kjaerbolling I."/>
            <person name="Vesth T."/>
            <person name="Frisvad J.C."/>
            <person name="Nybo J.L."/>
            <person name="Theobald S."/>
            <person name="Kildgaard S."/>
            <person name="Isbrandt T."/>
            <person name="Kuo A."/>
            <person name="Sato A."/>
            <person name="Lyhne E.K."/>
            <person name="Kogle M.E."/>
            <person name="Wiebenga A."/>
            <person name="Kun R.S."/>
            <person name="Lubbers R.J."/>
            <person name="Makela M.R."/>
            <person name="Barry K."/>
            <person name="Chovatia M."/>
            <person name="Clum A."/>
            <person name="Daum C."/>
            <person name="Haridas S."/>
            <person name="He G."/>
            <person name="LaButti K."/>
            <person name="Lipzen A."/>
            <person name="Mondo S."/>
            <person name="Riley R."/>
            <person name="Salamov A."/>
            <person name="Simmons B.A."/>
            <person name="Magnuson J.K."/>
            <person name="Henrissat B."/>
            <person name="Mortensen U.H."/>
            <person name="Larsen T.O."/>
            <person name="Devries R.P."/>
            <person name="Grigoriev I.V."/>
            <person name="Machida M."/>
            <person name="Baker S.E."/>
            <person name="Andersen M.R."/>
        </authorList>
    </citation>
    <scope>NUCLEOTIDE SEQUENCE [LARGE SCALE GENOMIC DNA]</scope>
    <source>
        <strain evidence="11 12">CBS 151.66</strain>
    </source>
</reference>
<dbReference type="InterPro" id="IPR008427">
    <property type="entry name" value="Extracellular_membr_CFEM_dom"/>
</dbReference>
<evidence type="ECO:0000256" key="6">
    <source>
        <dbReference type="ARBA" id="ARBA00022729"/>
    </source>
</evidence>
<keyword evidence="12" id="KW-1185">Reference proteome</keyword>
<keyword evidence="5" id="KW-0472">Membrane</keyword>
<comment type="subcellular location">
    <subcellularLocation>
        <location evidence="1">Membrane</location>
        <topology evidence="1">Lipid-anchor</topology>
        <topology evidence="1">GPI-anchor</topology>
    </subcellularLocation>
    <subcellularLocation>
        <location evidence="2">Secreted</location>
    </subcellularLocation>
</comment>
<dbReference type="Proteomes" id="UP000326565">
    <property type="component" value="Unassembled WGS sequence"/>
</dbReference>
<organism evidence="11 12">
    <name type="scientific">Aspergillus leporis</name>
    <dbReference type="NCBI Taxonomy" id="41062"/>
    <lineage>
        <taxon>Eukaryota</taxon>
        <taxon>Fungi</taxon>
        <taxon>Dikarya</taxon>
        <taxon>Ascomycota</taxon>
        <taxon>Pezizomycotina</taxon>
        <taxon>Eurotiomycetes</taxon>
        <taxon>Eurotiomycetidae</taxon>
        <taxon>Eurotiales</taxon>
        <taxon>Aspergillaceae</taxon>
        <taxon>Aspergillus</taxon>
        <taxon>Aspergillus subgen. Circumdati</taxon>
    </lineage>
</organism>
<name>A0A5N5XCI3_9EURO</name>